<organism evidence="2 3">
    <name type="scientific">Pradoshia eiseniae</name>
    <dbReference type="NCBI Taxonomy" id="2064768"/>
    <lineage>
        <taxon>Bacteria</taxon>
        <taxon>Bacillati</taxon>
        <taxon>Bacillota</taxon>
        <taxon>Bacilli</taxon>
        <taxon>Bacillales</taxon>
        <taxon>Bacillaceae</taxon>
        <taxon>Pradoshia</taxon>
    </lineage>
</organism>
<keyword evidence="3" id="KW-1185">Reference proteome</keyword>
<dbReference type="Proteomes" id="UP000239663">
    <property type="component" value="Unassembled WGS sequence"/>
</dbReference>
<dbReference type="SUPFAM" id="SSF51735">
    <property type="entry name" value="NAD(P)-binding Rossmann-fold domains"/>
    <property type="match status" value="1"/>
</dbReference>
<dbReference type="InterPro" id="IPR036291">
    <property type="entry name" value="NAD(P)-bd_dom_sf"/>
</dbReference>
<evidence type="ECO:0000313" key="3">
    <source>
        <dbReference type="Proteomes" id="UP000239663"/>
    </source>
</evidence>
<protein>
    <submittedName>
        <fullName evidence="2">Epimerase</fullName>
    </submittedName>
</protein>
<sequence length="207" mass="22300">MNIVIIGASGKTGQLVVQQALDAGHKVTAFMRTPEKLTLAHERLTIVQGDATDSEAVNSAVKGQDAVISCVGSNNGLGKTTILREMAGTVAEAMARNGVDRIVYMASAGIDKEIPGMIGKMTMKLLGNVLEDHRNAVEVYKSYDFRWTIARPMGLTDKPYTGRYEETLEGIPSGSKSISRADVAEFLVRAVSDDQYIYQSVGLASKE</sequence>
<dbReference type="InterPro" id="IPR051606">
    <property type="entry name" value="Polyketide_Oxido-like"/>
</dbReference>
<comment type="caution">
    <text evidence="2">The sequence shown here is derived from an EMBL/GenBank/DDBJ whole genome shotgun (WGS) entry which is preliminary data.</text>
</comment>
<gene>
    <name evidence="2" type="ORF">CYL18_08750</name>
</gene>
<evidence type="ECO:0000313" key="2">
    <source>
        <dbReference type="EMBL" id="PQD95586.1"/>
    </source>
</evidence>
<proteinExistence type="predicted"/>
<dbReference type="Pfam" id="PF13460">
    <property type="entry name" value="NAD_binding_10"/>
    <property type="match status" value="1"/>
</dbReference>
<feature type="domain" description="NAD(P)-binding" evidence="1">
    <location>
        <begin position="7"/>
        <end position="193"/>
    </location>
</feature>
<dbReference type="GO" id="GO:0004074">
    <property type="term" value="F:biliverdin reductase [NAD(P)H] activity"/>
    <property type="evidence" value="ECO:0007669"/>
    <property type="project" value="TreeGrafter"/>
</dbReference>
<dbReference type="InterPro" id="IPR016040">
    <property type="entry name" value="NAD(P)-bd_dom"/>
</dbReference>
<accession>A0A2S7N0P1</accession>
<dbReference type="Gene3D" id="3.40.50.720">
    <property type="entry name" value="NAD(P)-binding Rossmann-like Domain"/>
    <property type="match status" value="1"/>
</dbReference>
<evidence type="ECO:0000259" key="1">
    <source>
        <dbReference type="Pfam" id="PF13460"/>
    </source>
</evidence>
<dbReference type="PANTHER" id="PTHR43355">
    <property type="entry name" value="FLAVIN REDUCTASE (NADPH)"/>
    <property type="match status" value="1"/>
</dbReference>
<reference evidence="2 3" key="1">
    <citation type="submission" date="2017-12" db="EMBL/GenBank/DDBJ databases">
        <title>Taxonomic description and draft genome of Pradoshia cofamensis Gen. nov., sp. nov., a thermotolerant bacillale isolated from anterior gut of earthworm Eisenia fetida.</title>
        <authorList>
            <person name="Saha T."/>
            <person name="Chakraborty R."/>
        </authorList>
    </citation>
    <scope>NUCLEOTIDE SEQUENCE [LARGE SCALE GENOMIC DNA]</scope>
    <source>
        <strain evidence="2 3">EAG3</strain>
    </source>
</reference>
<dbReference type="AlphaFoldDB" id="A0A2S7N0P1"/>
<dbReference type="GO" id="GO:0042602">
    <property type="term" value="F:riboflavin reductase (NADPH) activity"/>
    <property type="evidence" value="ECO:0007669"/>
    <property type="project" value="TreeGrafter"/>
</dbReference>
<dbReference type="EMBL" id="PKOZ01000004">
    <property type="protein sequence ID" value="PQD95586.1"/>
    <property type="molecule type" value="Genomic_DNA"/>
</dbReference>
<dbReference type="CDD" id="cd05244">
    <property type="entry name" value="BVR-B_like_SDR_a"/>
    <property type="match status" value="1"/>
</dbReference>
<name>A0A2S7N0P1_9BACI</name>
<dbReference type="PANTHER" id="PTHR43355:SF2">
    <property type="entry name" value="FLAVIN REDUCTASE (NADPH)"/>
    <property type="match status" value="1"/>
</dbReference>